<dbReference type="GO" id="GO:0005524">
    <property type="term" value="F:ATP binding"/>
    <property type="evidence" value="ECO:0007669"/>
    <property type="project" value="UniProtKB-KW"/>
</dbReference>
<reference evidence="9 10" key="1">
    <citation type="submission" date="2012-04" db="EMBL/GenBank/DDBJ databases">
        <title>The Genome Sequence of Bacillus cereus HuA2-1.</title>
        <authorList>
            <consortium name="The Broad Institute Genome Sequencing Platform"/>
            <consortium name="The Broad Institute Genome Sequencing Center for Infectious Disease"/>
            <person name="Feldgarden M."/>
            <person name="Van der Auwera G.A."/>
            <person name="Mahillon J."/>
            <person name="Duprez V."/>
            <person name="Timmery S."/>
            <person name="Mattelet C."/>
            <person name="Dierick K."/>
            <person name="Sun M."/>
            <person name="Yu Z."/>
            <person name="Zhu L."/>
            <person name="Hu X."/>
            <person name="Shank E.B."/>
            <person name="Swiecicka I."/>
            <person name="Hansen B.M."/>
            <person name="Andrup L."/>
            <person name="Young S.K."/>
            <person name="Zeng Q."/>
            <person name="Gargeya S."/>
            <person name="Fitzgerald M."/>
            <person name="Haas B."/>
            <person name="Abouelleil A."/>
            <person name="Alvarado L."/>
            <person name="Arachchi H.M."/>
            <person name="Berlin A."/>
            <person name="Chapman S.B."/>
            <person name="Goldberg J."/>
            <person name="Griggs A."/>
            <person name="Gujja S."/>
            <person name="Hansen M."/>
            <person name="Howarth C."/>
            <person name="Imamovic A."/>
            <person name="Larimer J."/>
            <person name="McCowen C."/>
            <person name="Montmayeur A."/>
            <person name="Murphy C."/>
            <person name="Neiman D."/>
            <person name="Pearson M."/>
            <person name="Priest M."/>
            <person name="Roberts A."/>
            <person name="Saif S."/>
            <person name="Shea T."/>
            <person name="Sisk P."/>
            <person name="Sykes S."/>
            <person name="Wortman J."/>
            <person name="Nusbaum C."/>
            <person name="Birren B."/>
        </authorList>
    </citation>
    <scope>NUCLEOTIDE SEQUENCE [LARGE SCALE GENOMIC DNA]</scope>
    <source>
        <strain evidence="9 10">HuA2-1</strain>
    </source>
</reference>
<evidence type="ECO:0000256" key="6">
    <source>
        <dbReference type="ARBA" id="ARBA00022840"/>
    </source>
</evidence>
<evidence type="ECO:0000256" key="4">
    <source>
        <dbReference type="ARBA" id="ARBA00022553"/>
    </source>
</evidence>
<name>J9CRB1_BACCE</name>
<dbReference type="Pfam" id="PF13193">
    <property type="entry name" value="AMP-binding_C"/>
    <property type="match status" value="1"/>
</dbReference>
<dbReference type="PROSITE" id="PS00455">
    <property type="entry name" value="AMP_BINDING"/>
    <property type="match status" value="1"/>
</dbReference>
<dbReference type="InterPro" id="IPR009081">
    <property type="entry name" value="PP-bd_ACP"/>
</dbReference>
<dbReference type="Gene3D" id="3.30.559.30">
    <property type="entry name" value="Nonribosomal peptide synthetase, condensation domain"/>
    <property type="match status" value="1"/>
</dbReference>
<evidence type="ECO:0000313" key="10">
    <source>
        <dbReference type="Proteomes" id="UP000004136"/>
    </source>
</evidence>
<dbReference type="GO" id="GO:0003824">
    <property type="term" value="F:catalytic activity"/>
    <property type="evidence" value="ECO:0007669"/>
    <property type="project" value="InterPro"/>
</dbReference>
<dbReference type="GO" id="GO:0044550">
    <property type="term" value="P:secondary metabolite biosynthetic process"/>
    <property type="evidence" value="ECO:0007669"/>
    <property type="project" value="UniProtKB-ARBA"/>
</dbReference>
<dbReference type="Proteomes" id="UP000004136">
    <property type="component" value="Unassembled WGS sequence"/>
</dbReference>
<dbReference type="PRINTS" id="PR00154">
    <property type="entry name" value="AMPBINDING"/>
</dbReference>
<keyword evidence="4" id="KW-0597">Phosphoprotein</keyword>
<sequence length="1267" mass="145873">MNEKNSGINILHESIKEKNYWEENLSGVLIKSNFPYDTIQKGKKDYNKEKVELNLSKEAFWGLQKLSNDSHYKLHVLLVASLNVMLYKYSGYGDIIIGSPIYKQKTEGRFINTFLPFRNTVKGDITFKQLLLQVRDTILNANENQNYPVESIINKLNIQVDDMKRSLLDVLVIVENIHYKKYIEHISSNMTFVFSVEKNDVLLSIEYNSNLYTKSTVKRIALSLDHTIKAITNDVHKKVKDINVLSPEQNEEILIDFNRKQEVNDKPKLIQELFEEQVIKTPNNIAIEIGSKTITYKALNEKANQLARTLREKELNPNDIVGIMIEPSIELAIGLMAILKAGATYLPLDPRYPVDRLKFMVEDSKVEFILSDSNYSHVFRGNIKILDITDQAHFSRDRSNLSILQGREDLAYIIYTSGSTGKPKGVMVEHRTVCKTILWRKDEYGLKPDHAVLQLVSYSFDAFIGGFFAPIVSGSKIVLLNNDEIKNINIIRKYIKEKKITHLHGVPLLISIIMEHISDEEANSLKTITVGGDRTPPNLINICLEKDIELVNEYGPTENTIISTIFRNMNNDSISKIGKPIYDTDIYILDQDNNLCPIGVTGEICISGGRLARGYLNRPQLTAKKFVKNPFKQDGVMYKTGDLAKWCEDGNIDFIGRKDFQVKIRGFRVELGEIEAKLLACSYIKQAVVIARGLENGGNYLSAYFVSDKKVTNNELVSYLSNELPEYMIPSYFMQIQDIPVTANGKIDRESLPLANSKINTVAEYVEPRNDIEEKIAEVWKIVLGARNIGIYDNFFSVGGDSLKAIRAASMLSERFHIEINDIYKYQTIQMLAAKIDYLSEDLVTRITTYKREIAAMEEEQANTEKNKEIEGELTDQYNLYMRKIEKYKDLNLEETINYKNILLTGATGYVGMYLLRELINFTDSTIYLLVRGKNIKEAEKRIKQKVDFYFGLEFYGEISDRIKILAGDISERYFGLEESNYEALSMEIDCIINSAAYVKHYGDYERFYNINVKGTKNLMEFSRIGKKKDYNHISTTTISDGNIDGIKRGLFTEYETDIGQKSNSYYSQTKLESEKVVIDASRNDINIKIFRLGNVSFNYETGTFQENIDDNAINKMLKSYIKLKVFPYIDAKMLNFSYVDQLAKSIILLFNKKALNNEIFHIYNPHQVSIVDIANLLKEKYNFIKVKSLGEFLEFISDNIYDEELRPYIDNVLMYMDIENNKNSTELISLNEKTNYILDKMDFKWDELDDAAINRMIQYWRKVNFM</sequence>
<dbReference type="PATRIC" id="fig|1053201.3.peg.1344"/>
<evidence type="ECO:0000313" key="9">
    <source>
        <dbReference type="EMBL" id="EJV87817.1"/>
    </source>
</evidence>
<dbReference type="SUPFAM" id="SSF51735">
    <property type="entry name" value="NAD(P)-binding Rossmann-fold domains"/>
    <property type="match status" value="1"/>
</dbReference>
<dbReference type="InterPro" id="IPR001242">
    <property type="entry name" value="Condensation_dom"/>
</dbReference>
<dbReference type="InterPro" id="IPR000873">
    <property type="entry name" value="AMP-dep_synth/lig_dom"/>
</dbReference>
<dbReference type="EMBL" id="AHDV01000007">
    <property type="protein sequence ID" value="EJV87817.1"/>
    <property type="molecule type" value="Genomic_DNA"/>
</dbReference>
<dbReference type="PANTHER" id="PTHR44845:SF7">
    <property type="entry name" value="PLIPASTATIN SYNTHASE SUBUNIT D"/>
    <property type="match status" value="1"/>
</dbReference>
<dbReference type="InterPro" id="IPR013120">
    <property type="entry name" value="FAR_NAD-bd"/>
</dbReference>
<gene>
    <name evidence="9" type="ORF">IG3_01304</name>
</gene>
<dbReference type="FunFam" id="3.40.50.980:FF:000001">
    <property type="entry name" value="Non-ribosomal peptide synthetase"/>
    <property type="match status" value="1"/>
</dbReference>
<dbReference type="PIRSF" id="PIRSF001617">
    <property type="entry name" value="Alpha-AR"/>
    <property type="match status" value="1"/>
</dbReference>
<dbReference type="InterPro" id="IPR010080">
    <property type="entry name" value="Thioester_reductase-like_dom"/>
</dbReference>
<dbReference type="SUPFAM" id="SSF52777">
    <property type="entry name" value="CoA-dependent acyltransferases"/>
    <property type="match status" value="1"/>
</dbReference>
<proteinExistence type="inferred from homology"/>
<evidence type="ECO:0000256" key="1">
    <source>
        <dbReference type="ARBA" id="ARBA00001957"/>
    </source>
</evidence>
<dbReference type="NCBIfam" id="TIGR01733">
    <property type="entry name" value="AA-adenyl-dom"/>
    <property type="match status" value="1"/>
</dbReference>
<dbReference type="FunFam" id="3.30.300.30:FF:000010">
    <property type="entry name" value="Enterobactin synthetase component F"/>
    <property type="match status" value="1"/>
</dbReference>
<dbReference type="InterPro" id="IPR045851">
    <property type="entry name" value="AMP-bd_C_sf"/>
</dbReference>
<evidence type="ECO:0000256" key="2">
    <source>
        <dbReference type="ARBA" id="ARBA00006432"/>
    </source>
</evidence>
<dbReference type="FunFam" id="3.40.50.12780:FF:000012">
    <property type="entry name" value="Non-ribosomal peptide synthetase"/>
    <property type="match status" value="1"/>
</dbReference>
<dbReference type="Pfam" id="PF07993">
    <property type="entry name" value="NAD_binding_4"/>
    <property type="match status" value="1"/>
</dbReference>
<dbReference type="FunFam" id="2.30.38.10:FF:000001">
    <property type="entry name" value="Non-ribosomal peptide synthetase PvdI"/>
    <property type="match status" value="1"/>
</dbReference>
<organism evidence="9 10">
    <name type="scientific">Bacillus cereus HuA2-1</name>
    <dbReference type="NCBI Taxonomy" id="1053201"/>
    <lineage>
        <taxon>Bacteria</taxon>
        <taxon>Bacillati</taxon>
        <taxon>Bacillota</taxon>
        <taxon>Bacilli</taxon>
        <taxon>Bacillales</taxon>
        <taxon>Bacillaceae</taxon>
        <taxon>Bacillus</taxon>
        <taxon>Bacillus cereus group</taxon>
    </lineage>
</organism>
<dbReference type="PANTHER" id="PTHR44845">
    <property type="entry name" value="CARRIER DOMAIN-CONTAINING PROTEIN"/>
    <property type="match status" value="1"/>
</dbReference>
<dbReference type="RefSeq" id="WP_002135684.1">
    <property type="nucleotide sequence ID" value="NZ_JH804672.1"/>
</dbReference>
<dbReference type="CDD" id="cd05930">
    <property type="entry name" value="A_NRPS"/>
    <property type="match status" value="1"/>
</dbReference>
<keyword evidence="6" id="KW-0067">ATP-binding</keyword>
<dbReference type="PROSITE" id="PS50075">
    <property type="entry name" value="CARRIER"/>
    <property type="match status" value="1"/>
</dbReference>
<dbReference type="InterPro" id="IPR036736">
    <property type="entry name" value="ACP-like_sf"/>
</dbReference>
<protein>
    <submittedName>
        <fullName evidence="9">Amino acid adenylation domain-containing protein</fullName>
    </submittedName>
</protein>
<feature type="coiled-coil region" evidence="7">
    <location>
        <begin position="840"/>
        <end position="867"/>
    </location>
</feature>
<evidence type="ECO:0000256" key="3">
    <source>
        <dbReference type="ARBA" id="ARBA00022450"/>
    </source>
</evidence>
<accession>J9CRB1</accession>
<dbReference type="CDD" id="cd05235">
    <property type="entry name" value="SDR_e1"/>
    <property type="match status" value="1"/>
</dbReference>
<dbReference type="Gene3D" id="1.10.1200.10">
    <property type="entry name" value="ACP-like"/>
    <property type="match status" value="1"/>
</dbReference>
<dbReference type="Pfam" id="PF00550">
    <property type="entry name" value="PP-binding"/>
    <property type="match status" value="1"/>
</dbReference>
<dbReference type="SUPFAM" id="SSF47336">
    <property type="entry name" value="ACP-like"/>
    <property type="match status" value="1"/>
</dbReference>
<dbReference type="Gene3D" id="3.30.300.30">
    <property type="match status" value="1"/>
</dbReference>
<dbReference type="Gene3D" id="3.40.50.720">
    <property type="entry name" value="NAD(P)-binding Rossmann-like Domain"/>
    <property type="match status" value="1"/>
</dbReference>
<keyword evidence="7" id="KW-0175">Coiled coil</keyword>
<comment type="cofactor">
    <cofactor evidence="1">
        <name>pantetheine 4'-phosphate</name>
        <dbReference type="ChEBI" id="CHEBI:47942"/>
    </cofactor>
</comment>
<comment type="similarity">
    <text evidence="2">Belongs to the ATP-dependent AMP-binding enzyme family.</text>
</comment>
<dbReference type="GO" id="GO:0043041">
    <property type="term" value="P:amino acid activation for nonribosomal peptide biosynthetic process"/>
    <property type="evidence" value="ECO:0007669"/>
    <property type="project" value="UniProtKB-ARBA"/>
</dbReference>
<dbReference type="InterPro" id="IPR020845">
    <property type="entry name" value="AMP-binding_CS"/>
</dbReference>
<keyword evidence="3" id="KW-0596">Phosphopantetheine</keyword>
<dbReference type="OrthoDB" id="9765680at2"/>
<dbReference type="HOGENOM" id="CLU_000022_2_17_9"/>
<evidence type="ECO:0000259" key="8">
    <source>
        <dbReference type="PROSITE" id="PS50075"/>
    </source>
</evidence>
<dbReference type="Pfam" id="PF00501">
    <property type="entry name" value="AMP-binding"/>
    <property type="match status" value="1"/>
</dbReference>
<evidence type="ECO:0000256" key="7">
    <source>
        <dbReference type="SAM" id="Coils"/>
    </source>
</evidence>
<keyword evidence="5" id="KW-0547">Nucleotide-binding</keyword>
<dbReference type="Gene3D" id="3.40.50.980">
    <property type="match status" value="2"/>
</dbReference>
<dbReference type="Gene3D" id="2.30.38.10">
    <property type="entry name" value="Luciferase, Domain 3"/>
    <property type="match status" value="1"/>
</dbReference>
<evidence type="ECO:0000256" key="5">
    <source>
        <dbReference type="ARBA" id="ARBA00022741"/>
    </source>
</evidence>
<dbReference type="Pfam" id="PF00668">
    <property type="entry name" value="Condensation"/>
    <property type="match status" value="1"/>
</dbReference>
<dbReference type="InterPro" id="IPR010071">
    <property type="entry name" value="AA_adenyl_dom"/>
</dbReference>
<dbReference type="InterPro" id="IPR006162">
    <property type="entry name" value="Ppantetheine_attach_site"/>
</dbReference>
<dbReference type="AlphaFoldDB" id="J9CRB1"/>
<comment type="caution">
    <text evidence="9">The sequence shown here is derived from an EMBL/GenBank/DDBJ whole genome shotgun (WGS) entry which is preliminary data.</text>
</comment>
<feature type="domain" description="Carrier" evidence="8">
    <location>
        <begin position="767"/>
        <end position="843"/>
    </location>
</feature>
<dbReference type="InterPro" id="IPR036291">
    <property type="entry name" value="NAD(P)-bd_dom_sf"/>
</dbReference>
<dbReference type="SUPFAM" id="SSF56801">
    <property type="entry name" value="Acetyl-CoA synthetase-like"/>
    <property type="match status" value="1"/>
</dbReference>
<dbReference type="InterPro" id="IPR020459">
    <property type="entry name" value="AMP-binding"/>
</dbReference>
<dbReference type="InterPro" id="IPR025110">
    <property type="entry name" value="AMP-bd_C"/>
</dbReference>
<dbReference type="PROSITE" id="PS00012">
    <property type="entry name" value="PHOSPHOPANTETHEINE"/>
    <property type="match status" value="1"/>
</dbReference>